<dbReference type="EMBL" id="VXLC01000029">
    <property type="protein sequence ID" value="KAA8882041.1"/>
    <property type="molecule type" value="Genomic_DNA"/>
</dbReference>
<proteinExistence type="predicted"/>
<evidence type="ECO:0000256" key="1">
    <source>
        <dbReference type="ARBA" id="ARBA00023002"/>
    </source>
</evidence>
<feature type="domain" description="Aldehyde dehydrogenase" evidence="2">
    <location>
        <begin position="56"/>
        <end position="321"/>
    </location>
</feature>
<gene>
    <name evidence="3" type="ORF">F3087_38955</name>
</gene>
<protein>
    <submittedName>
        <fullName evidence="3">Aldehyde dehydrogenase family protein</fullName>
    </submittedName>
</protein>
<dbReference type="Gene3D" id="3.40.605.10">
    <property type="entry name" value="Aldehyde Dehydrogenase, Chain A, domain 1"/>
    <property type="match status" value="1"/>
</dbReference>
<keyword evidence="4" id="KW-1185">Reference proteome</keyword>
<dbReference type="InterPro" id="IPR016162">
    <property type="entry name" value="Ald_DH_N"/>
</dbReference>
<organism evidence="3 4">
    <name type="scientific">Nocardia colli</name>
    <dbReference type="NCBI Taxonomy" id="2545717"/>
    <lineage>
        <taxon>Bacteria</taxon>
        <taxon>Bacillati</taxon>
        <taxon>Actinomycetota</taxon>
        <taxon>Actinomycetes</taxon>
        <taxon>Mycobacteriales</taxon>
        <taxon>Nocardiaceae</taxon>
        <taxon>Nocardia</taxon>
    </lineage>
</organism>
<dbReference type="SUPFAM" id="SSF53720">
    <property type="entry name" value="ALDH-like"/>
    <property type="match status" value="1"/>
</dbReference>
<dbReference type="RefSeq" id="WP_150407182.1">
    <property type="nucleotide sequence ID" value="NZ_VXLC01000029.1"/>
</dbReference>
<dbReference type="Proteomes" id="UP000323876">
    <property type="component" value="Unassembled WGS sequence"/>
</dbReference>
<accession>A0A5N0E2T9</accession>
<dbReference type="InterPro" id="IPR015590">
    <property type="entry name" value="Aldehyde_DH_dom"/>
</dbReference>
<dbReference type="OrthoDB" id="229416at2"/>
<dbReference type="Pfam" id="PF00171">
    <property type="entry name" value="Aldedh"/>
    <property type="match status" value="1"/>
</dbReference>
<keyword evidence="1" id="KW-0560">Oxidoreductase</keyword>
<dbReference type="GO" id="GO:0016620">
    <property type="term" value="F:oxidoreductase activity, acting on the aldehyde or oxo group of donors, NAD or NADP as acceptor"/>
    <property type="evidence" value="ECO:0007669"/>
    <property type="project" value="InterPro"/>
</dbReference>
<dbReference type="InterPro" id="IPR016163">
    <property type="entry name" value="Ald_DH_C"/>
</dbReference>
<dbReference type="AlphaFoldDB" id="A0A5N0E2T9"/>
<sequence length="446" mass="47207">MGGYRISPLIGGDYRPARTGEPIRTVRGEDIGRLDFASDLLAGLSIRRLRAARPQPLVQRLEVIADAARLIADETVDGLSPMEYALAQSATSGTPLPVVTGFLQLVRPAVQQIIEIVPEELAAQHYGRATVSVHRRGDLACVLSPANHPAVHVALFELVALGYNVIVRPSRRDPFTPARIVRALVDAGLAEDTIALLPTGHDGADRLVREADRSLVYGGPDVARRYRNRPDVLVQGPGNSKVLELSGADPDRLAQLLIASTADGGGGQCLNASAGLVGDPAALSRTVAASLDQLRIGRPDDESTQVPVFPLEQARRLAEFAASVHGGPPGDHLVDLADGSAALRPVVSIADPEKPLRATELPFPALELYPAGSGTEPARLGRTLSLAILGGTDDQVATYLSANNIRNVFTGGTPTTCFTPGTPHDGSIIDHLTERKTSNHLLAERI</sequence>
<name>A0A5N0E2T9_9NOCA</name>
<evidence type="ECO:0000313" key="3">
    <source>
        <dbReference type="EMBL" id="KAA8882041.1"/>
    </source>
</evidence>
<evidence type="ECO:0000313" key="4">
    <source>
        <dbReference type="Proteomes" id="UP000323876"/>
    </source>
</evidence>
<evidence type="ECO:0000259" key="2">
    <source>
        <dbReference type="Pfam" id="PF00171"/>
    </source>
</evidence>
<dbReference type="InterPro" id="IPR016161">
    <property type="entry name" value="Ald_DH/histidinol_DH"/>
</dbReference>
<dbReference type="Gene3D" id="3.40.309.10">
    <property type="entry name" value="Aldehyde Dehydrogenase, Chain A, domain 2"/>
    <property type="match status" value="1"/>
</dbReference>
<comment type="caution">
    <text evidence="3">The sequence shown here is derived from an EMBL/GenBank/DDBJ whole genome shotgun (WGS) entry which is preliminary data.</text>
</comment>
<reference evidence="3 4" key="1">
    <citation type="submission" date="2019-09" db="EMBL/GenBank/DDBJ databases">
        <authorList>
            <person name="Wang X."/>
        </authorList>
    </citation>
    <scope>NUCLEOTIDE SEQUENCE [LARGE SCALE GENOMIC DNA]</scope>
    <source>
        <strain evidence="3 4">CICC 11023</strain>
    </source>
</reference>